<dbReference type="FunFam" id="2.60.40.340:FF:000004">
    <property type="entry name" value="Nuclear factor NF-kappa-B p105 subunit isoform 1"/>
    <property type="match status" value="1"/>
</dbReference>
<dbReference type="InterPro" id="IPR030492">
    <property type="entry name" value="RHD_CS"/>
</dbReference>
<name>A0A7L3R0F8_9SYLV</name>
<evidence type="ECO:0000256" key="18">
    <source>
        <dbReference type="SAM" id="MobiDB-lite"/>
    </source>
</evidence>
<dbReference type="SUPFAM" id="SSF48403">
    <property type="entry name" value="Ankyrin repeat"/>
    <property type="match status" value="1"/>
</dbReference>
<dbReference type="InterPro" id="IPR047096">
    <property type="entry name" value="NF-kB_p105_DD"/>
</dbReference>
<dbReference type="Gene3D" id="2.60.40.10">
    <property type="entry name" value="Immunoglobulins"/>
    <property type="match status" value="1"/>
</dbReference>
<dbReference type="CDD" id="cd07935">
    <property type="entry name" value="RHD-n_NFkB1"/>
    <property type="match status" value="1"/>
</dbReference>
<sequence>QRGFRFRYVCEGPSHGGLPGASSEKNKKSYPQVKICNYVGPAKVIVQLVTNGKYVHLHAHSLVGKFCEDGVCTVNAGPKDMVVGFANLGILHVTKKKVFETLETRMIDACKKGYNPGLLVHPELGYLQAEGCGDRQLTERERELIRQAAIQQTKEMDLSVVRLMFTAFLPDSNGSFTRKLDPVISDAIYDSKAPNASNLKIVRMDRTAGCVTGGEEIYLLCDKVQKDDIQIRFYEEDENGGMWEGFGDFSPTDVHRQFAIVFKTPKYRDVNITKPASVFVQLRRKSDLETSEPKPFLYYPEIKDKEEVQRKRQKLMPNFSDGYGGGSGTGGGGMYGGAGGSAGSGFSFPSYGYSAFGGMHFHPGTTKSSAGMKHGLSNCTAEQDRKSCDKQSDEWDVKRDVKVETVERTECRTSAVNERKEDSVSSCKTEVSEADCRWQDALFLEKAMQLAKRHCNALFDYAVTGDVKMLLAAQRHLTAVQDDNGDNVLHLAIIHLHTELVKNLLEVVPDLNYNGIINMRNDLYQTPLHLAVITKQAKVVEDLLKAGADVSLLDRHGNSVLHLAAAEGDDKILSLLLRHEKVSPMVNLPNGEGLSAIHMVVMADSMSCLKQLIAARVNVNAQEQKSGRTALHLAVEQENIPLAGCLLLEGDADVDSTTYDGTTPLHIAAGRGSTKLAAVLKAAGANPHIENFEPLFDPDDVKDDEDDDEGIVPGTTPLDMAANCEVYDILNGKPYESAEVLEDLLTQGHLRELNENSKMQLYKLLELPDPTKNWSTLAQKLGLGILNNAFRLSPSPSKTLLDNYEVSGGTVQELITALRQMDHTEAVKIIQEALSISHRPSSLEDSTAKAPPSSSTFANGETGELYNSRFQDTESTCDSGVETSFRKLSFTYSDSLNSKPSLTLGKMALGYGHESSGQSNYIAD</sequence>
<evidence type="ECO:0000259" key="19">
    <source>
        <dbReference type="PROSITE" id="PS50254"/>
    </source>
</evidence>
<protein>
    <recommendedName>
        <fullName evidence="3">Nuclear factor NF-kappa-B p105 subunit</fullName>
    </recommendedName>
    <alternativeName>
        <fullName evidence="15">Nuclear factor of kappa light polypeptide gene enhancer in B-cells 1</fullName>
    </alternativeName>
</protein>
<dbReference type="InterPro" id="IPR014756">
    <property type="entry name" value="Ig_E-set"/>
</dbReference>
<dbReference type="SMART" id="SM00429">
    <property type="entry name" value="IPT"/>
    <property type="match status" value="1"/>
</dbReference>
<reference evidence="20 21" key="1">
    <citation type="submission" date="2019-09" db="EMBL/GenBank/DDBJ databases">
        <title>Bird 10,000 Genomes (B10K) Project - Family phase.</title>
        <authorList>
            <person name="Zhang G."/>
        </authorList>
    </citation>
    <scope>NUCLEOTIDE SEQUENCE [LARGE SCALE GENOMIC DNA]</scope>
    <source>
        <strain evidence="20">OUT-0056</strain>
        <tissue evidence="20">Blood</tissue>
    </source>
</reference>
<dbReference type="PROSITE" id="PS50254">
    <property type="entry name" value="REL_2"/>
    <property type="match status" value="1"/>
</dbReference>
<dbReference type="InterPro" id="IPR036770">
    <property type="entry name" value="Ankyrin_rpt-contain_sf"/>
</dbReference>
<keyword evidence="5" id="KW-0597">Phosphoprotein</keyword>
<evidence type="ECO:0000256" key="7">
    <source>
        <dbReference type="ARBA" id="ARBA00022799"/>
    </source>
</evidence>
<dbReference type="PROSITE" id="PS01204">
    <property type="entry name" value="REL_1"/>
    <property type="match status" value="1"/>
</dbReference>
<keyword evidence="21" id="KW-1185">Reference proteome</keyword>
<dbReference type="Proteomes" id="UP000524451">
    <property type="component" value="Unassembled WGS sequence"/>
</dbReference>
<dbReference type="Gene3D" id="1.10.533.10">
    <property type="entry name" value="Death Domain, Fas"/>
    <property type="match status" value="1"/>
</dbReference>
<dbReference type="PROSITE" id="PS50297">
    <property type="entry name" value="ANK_REP_REGION"/>
    <property type="match status" value="4"/>
</dbReference>
<dbReference type="Pfam" id="PF16179">
    <property type="entry name" value="RHD_dimer"/>
    <property type="match status" value="1"/>
</dbReference>
<dbReference type="SMART" id="SM00005">
    <property type="entry name" value="DEATH"/>
    <property type="match status" value="1"/>
</dbReference>
<evidence type="ECO:0000256" key="9">
    <source>
        <dbReference type="ARBA" id="ARBA00023015"/>
    </source>
</evidence>
<dbReference type="FunFam" id="1.25.40.20:FF:000103">
    <property type="entry name" value="Nuclear factor NF-kappa-B p105 subunit isoform 1"/>
    <property type="match status" value="1"/>
</dbReference>
<dbReference type="GO" id="GO:0000978">
    <property type="term" value="F:RNA polymerase II cis-regulatory region sequence-specific DNA binding"/>
    <property type="evidence" value="ECO:0007669"/>
    <property type="project" value="TreeGrafter"/>
</dbReference>
<dbReference type="InterPro" id="IPR037059">
    <property type="entry name" value="RHD_DNA_bind_dom_sf"/>
</dbReference>
<keyword evidence="13" id="KW-0804">Transcription</keyword>
<dbReference type="InterPro" id="IPR000451">
    <property type="entry name" value="NFkB/Dor"/>
</dbReference>
<dbReference type="AlphaFoldDB" id="A0A7L3R0F8"/>
<dbReference type="PROSITE" id="PS50088">
    <property type="entry name" value="ANK_REPEAT"/>
    <property type="match status" value="4"/>
</dbReference>
<evidence type="ECO:0000256" key="2">
    <source>
        <dbReference type="ARBA" id="ARBA00004496"/>
    </source>
</evidence>
<evidence type="ECO:0000256" key="8">
    <source>
        <dbReference type="ARBA" id="ARBA00022843"/>
    </source>
</evidence>
<gene>
    <name evidence="20" type="primary">Nfkb1</name>
    <name evidence="20" type="ORF">CETCET_R11654</name>
</gene>
<dbReference type="SUPFAM" id="SSF81296">
    <property type="entry name" value="E set domains"/>
    <property type="match status" value="1"/>
</dbReference>
<evidence type="ECO:0000313" key="20">
    <source>
        <dbReference type="EMBL" id="NXV08833.1"/>
    </source>
</evidence>
<dbReference type="InterPro" id="IPR008967">
    <property type="entry name" value="p53-like_TF_DNA-bd_sf"/>
</dbReference>
<evidence type="ECO:0000256" key="1">
    <source>
        <dbReference type="ARBA" id="ARBA00004123"/>
    </source>
</evidence>
<dbReference type="GO" id="GO:0035525">
    <property type="term" value="C:NF-kappaB p50/p65 complex"/>
    <property type="evidence" value="ECO:0007669"/>
    <property type="project" value="TreeGrafter"/>
</dbReference>
<dbReference type="Pfam" id="PF12796">
    <property type="entry name" value="Ank_2"/>
    <property type="match status" value="2"/>
</dbReference>
<keyword evidence="8" id="KW-0832">Ubl conjugation</keyword>
<comment type="function">
    <text evidence="16">Constitutes the active form, which associates with RELA/p65 to form the NF-kappa-B p65-p50 complex to form a transcription factor. Together with RELA/p65, binds to the kappa-B consensus sequence 5'-GGRNNYYCC-3', located in the enhancer region of genes involved in immune response and acute phase reactions.</text>
</comment>
<keyword evidence="10 17" id="KW-0040">ANK repeat</keyword>
<dbReference type="Gene3D" id="2.60.40.340">
    <property type="entry name" value="Rel homology domain (RHD), DNA-binding domain"/>
    <property type="match status" value="1"/>
</dbReference>
<keyword evidence="7" id="KW-0702">S-nitrosylation</keyword>
<dbReference type="GO" id="GO:0007165">
    <property type="term" value="P:signal transduction"/>
    <property type="evidence" value="ECO:0007669"/>
    <property type="project" value="InterPro"/>
</dbReference>
<evidence type="ECO:0000313" key="21">
    <source>
        <dbReference type="Proteomes" id="UP000524451"/>
    </source>
</evidence>
<dbReference type="InterPro" id="IPR013783">
    <property type="entry name" value="Ig-like_fold"/>
</dbReference>
<evidence type="ECO:0000256" key="10">
    <source>
        <dbReference type="ARBA" id="ARBA00023043"/>
    </source>
</evidence>
<evidence type="ECO:0000256" key="16">
    <source>
        <dbReference type="ARBA" id="ARBA00045986"/>
    </source>
</evidence>
<dbReference type="PANTHER" id="PTHR24169">
    <property type="entry name" value="NUCLEAR FACTOR NF-KAPPA-B PROTEIN"/>
    <property type="match status" value="1"/>
</dbReference>
<evidence type="ECO:0000256" key="3">
    <source>
        <dbReference type="ARBA" id="ARBA00020838"/>
    </source>
</evidence>
<keyword evidence="14" id="KW-0539">Nucleus</keyword>
<feature type="repeat" description="ANK" evidence="17">
    <location>
        <begin position="626"/>
        <end position="659"/>
    </location>
</feature>
<dbReference type="InterPro" id="IPR000488">
    <property type="entry name" value="Death_dom"/>
</dbReference>
<feature type="repeat" description="ANK" evidence="17">
    <location>
        <begin position="556"/>
        <end position="579"/>
    </location>
</feature>
<evidence type="ECO:0000256" key="17">
    <source>
        <dbReference type="PROSITE-ProRule" id="PRU00023"/>
    </source>
</evidence>
<dbReference type="InterPro" id="IPR033926">
    <property type="entry name" value="IPT_NFkappaB"/>
</dbReference>
<dbReference type="InterPro" id="IPR011539">
    <property type="entry name" value="RHD_DNA_bind_dom"/>
</dbReference>
<evidence type="ECO:0000256" key="15">
    <source>
        <dbReference type="ARBA" id="ARBA00032626"/>
    </source>
</evidence>
<dbReference type="GO" id="GO:0005737">
    <property type="term" value="C:cytoplasm"/>
    <property type="evidence" value="ECO:0007669"/>
    <property type="project" value="UniProtKB-SubCell"/>
</dbReference>
<organism evidence="20 21">
    <name type="scientific">Cettia cetti</name>
    <dbReference type="NCBI Taxonomy" id="68486"/>
    <lineage>
        <taxon>Eukaryota</taxon>
        <taxon>Metazoa</taxon>
        <taxon>Chordata</taxon>
        <taxon>Craniata</taxon>
        <taxon>Vertebrata</taxon>
        <taxon>Euteleostomi</taxon>
        <taxon>Archelosauria</taxon>
        <taxon>Archosauria</taxon>
        <taxon>Dinosauria</taxon>
        <taxon>Saurischia</taxon>
        <taxon>Theropoda</taxon>
        <taxon>Coelurosauria</taxon>
        <taxon>Aves</taxon>
        <taxon>Neognathae</taxon>
        <taxon>Neoaves</taxon>
        <taxon>Telluraves</taxon>
        <taxon>Australaves</taxon>
        <taxon>Passeriformes</taxon>
        <taxon>Sylvioidea</taxon>
        <taxon>Sylviidae</taxon>
        <taxon>Acrocephalinae</taxon>
        <taxon>Cettia</taxon>
    </lineage>
</organism>
<dbReference type="InterPro" id="IPR011029">
    <property type="entry name" value="DEATH-like_dom_sf"/>
</dbReference>
<evidence type="ECO:0000256" key="6">
    <source>
        <dbReference type="ARBA" id="ARBA00022737"/>
    </source>
</evidence>
<evidence type="ECO:0000256" key="14">
    <source>
        <dbReference type="ARBA" id="ARBA00023242"/>
    </source>
</evidence>
<keyword evidence="4" id="KW-0963">Cytoplasm</keyword>
<dbReference type="InterPro" id="IPR032397">
    <property type="entry name" value="RHD_dimer"/>
</dbReference>
<dbReference type="InterPro" id="IPR002110">
    <property type="entry name" value="Ankyrin_rpt"/>
</dbReference>
<accession>A0A7L3R0F8</accession>
<dbReference type="CDD" id="cd01177">
    <property type="entry name" value="IPT_NFkappaB"/>
    <property type="match status" value="1"/>
</dbReference>
<comment type="subcellular location">
    <subcellularLocation>
        <location evidence="2">Cytoplasm</location>
    </subcellularLocation>
    <subcellularLocation>
        <location evidence="1">Nucleus</location>
    </subcellularLocation>
</comment>
<feature type="non-terminal residue" evidence="20">
    <location>
        <position position="924"/>
    </location>
</feature>
<dbReference type="InterPro" id="IPR030503">
    <property type="entry name" value="NF-kB_p105_RHD_N"/>
</dbReference>
<dbReference type="FunFam" id="2.60.40.10:FF:000046">
    <property type="entry name" value="Nuclear factor NF-kappa-B p105 subunit"/>
    <property type="match status" value="1"/>
</dbReference>
<keyword evidence="6" id="KW-0677">Repeat</keyword>
<keyword evidence="11" id="KW-0238">DNA-binding</keyword>
<evidence type="ECO:0000256" key="5">
    <source>
        <dbReference type="ARBA" id="ARBA00022553"/>
    </source>
</evidence>
<dbReference type="SUPFAM" id="SSF47986">
    <property type="entry name" value="DEATH domain"/>
    <property type="match status" value="1"/>
</dbReference>
<dbReference type="PANTHER" id="PTHR24169:SF9">
    <property type="entry name" value="NUCLEAR FACTOR NF-KAPPA-B P105 SUBUNIT"/>
    <property type="match status" value="1"/>
</dbReference>
<dbReference type="CDD" id="cd08797">
    <property type="entry name" value="Death_NFkB1_p105"/>
    <property type="match status" value="1"/>
</dbReference>
<keyword evidence="12" id="KW-0010">Activator</keyword>
<evidence type="ECO:0000256" key="12">
    <source>
        <dbReference type="ARBA" id="ARBA00023159"/>
    </source>
</evidence>
<dbReference type="PRINTS" id="PR00057">
    <property type="entry name" value="NFKBTNSCPFCT"/>
</dbReference>
<evidence type="ECO:0000256" key="11">
    <source>
        <dbReference type="ARBA" id="ARBA00023125"/>
    </source>
</evidence>
<feature type="domain" description="RHD" evidence="19">
    <location>
        <begin position="1"/>
        <end position="195"/>
    </location>
</feature>
<comment type="caution">
    <text evidence="20">The sequence shown here is derived from an EMBL/GenBank/DDBJ whole genome shotgun (WGS) entry which is preliminary data.</text>
</comment>
<dbReference type="SUPFAM" id="SSF49417">
    <property type="entry name" value="p53-like transcription factors"/>
    <property type="match status" value="1"/>
</dbReference>
<dbReference type="Pfam" id="PF00554">
    <property type="entry name" value="RHD_DNA_bind"/>
    <property type="match status" value="1"/>
</dbReference>
<evidence type="ECO:0000256" key="13">
    <source>
        <dbReference type="ARBA" id="ARBA00023163"/>
    </source>
</evidence>
<dbReference type="Gene3D" id="1.25.40.20">
    <property type="entry name" value="Ankyrin repeat-containing domain"/>
    <property type="match status" value="1"/>
</dbReference>
<feature type="non-terminal residue" evidence="20">
    <location>
        <position position="1"/>
    </location>
</feature>
<dbReference type="SMART" id="SM00248">
    <property type="entry name" value="ANK"/>
    <property type="match status" value="8"/>
</dbReference>
<dbReference type="Pfam" id="PF00023">
    <property type="entry name" value="Ank"/>
    <property type="match status" value="1"/>
</dbReference>
<dbReference type="Pfam" id="PF00531">
    <property type="entry name" value="Death"/>
    <property type="match status" value="1"/>
</dbReference>
<evidence type="ECO:0000256" key="4">
    <source>
        <dbReference type="ARBA" id="ARBA00022490"/>
    </source>
</evidence>
<dbReference type="EMBL" id="VZUI01086619">
    <property type="protein sequence ID" value="NXV08833.1"/>
    <property type="molecule type" value="Genomic_DNA"/>
</dbReference>
<feature type="repeat" description="ANK" evidence="17">
    <location>
        <begin position="660"/>
        <end position="692"/>
    </location>
</feature>
<feature type="repeat" description="ANK" evidence="17">
    <location>
        <begin position="523"/>
        <end position="555"/>
    </location>
</feature>
<dbReference type="GO" id="GO:0000981">
    <property type="term" value="F:DNA-binding transcription factor activity, RNA polymerase II-specific"/>
    <property type="evidence" value="ECO:0007669"/>
    <property type="project" value="TreeGrafter"/>
</dbReference>
<feature type="region of interest" description="Disordered" evidence="18">
    <location>
        <begin position="840"/>
        <end position="862"/>
    </location>
</feature>
<proteinExistence type="predicted"/>
<dbReference type="InterPro" id="IPR002909">
    <property type="entry name" value="IPT_dom"/>
</dbReference>
<keyword evidence="9" id="KW-0805">Transcription regulation</keyword>